<evidence type="ECO:0000256" key="3">
    <source>
        <dbReference type="SAM" id="SignalP"/>
    </source>
</evidence>
<dbReference type="CDD" id="cd04818">
    <property type="entry name" value="PA_subtilisin_1"/>
    <property type="match status" value="1"/>
</dbReference>
<evidence type="ECO:0000259" key="4">
    <source>
        <dbReference type="Pfam" id="PF02225"/>
    </source>
</evidence>
<evidence type="ECO:0000256" key="2">
    <source>
        <dbReference type="ARBA" id="ARBA00023180"/>
    </source>
</evidence>
<dbReference type="Gene3D" id="3.50.30.30">
    <property type="match status" value="1"/>
</dbReference>
<evidence type="ECO:0000313" key="6">
    <source>
        <dbReference type="Proteomes" id="UP000533905"/>
    </source>
</evidence>
<keyword evidence="1 3" id="KW-0732">Signal</keyword>
<dbReference type="InterPro" id="IPR046450">
    <property type="entry name" value="PA_dom_sf"/>
</dbReference>
<keyword evidence="2" id="KW-0325">Glycoprotein</keyword>
<evidence type="ECO:0000313" key="5">
    <source>
        <dbReference type="EMBL" id="NNG23541.1"/>
    </source>
</evidence>
<keyword evidence="6" id="KW-1185">Reference proteome</keyword>
<feature type="chain" id="PRO_5030678045" evidence="3">
    <location>
        <begin position="35"/>
        <end position="484"/>
    </location>
</feature>
<feature type="domain" description="PA" evidence="4">
    <location>
        <begin position="308"/>
        <end position="395"/>
    </location>
</feature>
<dbReference type="RefSeq" id="WP_171084197.1">
    <property type="nucleotide sequence ID" value="NZ_JABAIV010000003.1"/>
</dbReference>
<dbReference type="Pfam" id="PF02225">
    <property type="entry name" value="PA"/>
    <property type="match status" value="1"/>
</dbReference>
<dbReference type="PANTHER" id="PTHR22702:SF1">
    <property type="entry name" value="PROTEASE-ASSOCIATED DOMAIN-CONTAINING PROTEIN 1"/>
    <property type="match status" value="1"/>
</dbReference>
<dbReference type="PANTHER" id="PTHR22702">
    <property type="entry name" value="PROTEASE-ASSOCIATED DOMAIN-CONTAINING PROTEIN"/>
    <property type="match status" value="1"/>
</dbReference>
<organism evidence="5 6">
    <name type="scientific">Telluria aromaticivorans</name>
    <dbReference type="NCBI Taxonomy" id="2725995"/>
    <lineage>
        <taxon>Bacteria</taxon>
        <taxon>Pseudomonadati</taxon>
        <taxon>Pseudomonadota</taxon>
        <taxon>Betaproteobacteria</taxon>
        <taxon>Burkholderiales</taxon>
        <taxon>Oxalobacteraceae</taxon>
        <taxon>Telluria group</taxon>
        <taxon>Telluria</taxon>
    </lineage>
</organism>
<dbReference type="SUPFAM" id="SSF52025">
    <property type="entry name" value="PA domain"/>
    <property type="match status" value="1"/>
</dbReference>
<gene>
    <name evidence="5" type="ORF">HGB41_11105</name>
</gene>
<feature type="signal peptide" evidence="3">
    <location>
        <begin position="1"/>
        <end position="34"/>
    </location>
</feature>
<comment type="caution">
    <text evidence="5">The sequence shown here is derived from an EMBL/GenBank/DDBJ whole genome shotgun (WGS) entry which is preliminary data.</text>
</comment>
<dbReference type="InterPro" id="IPR003137">
    <property type="entry name" value="PA_domain"/>
</dbReference>
<dbReference type="EMBL" id="JABAIV010000003">
    <property type="protein sequence ID" value="NNG23541.1"/>
    <property type="molecule type" value="Genomic_DNA"/>
</dbReference>
<dbReference type="AlphaFoldDB" id="A0A7Y2JZ23"/>
<accession>A0A7Y2JZ23</accession>
<sequence length="484" mass="49831">MKAVNSLRRMAAVLASSLASTLAFTLAGAGAAQAAANIVIVNLNAPGVGFNDPTPAAPVGGNPGTTLGEQRLIAFQHAAAIWGATLDSSVTIRVGAGFVPLACNAGGAVLGSAGPTEAWTDFPNAPRPSTWYVGALAAKLAGEDLTAPTDPHIIARFNSRLGLFPDCLPGSPFYLGLDNNAAGQIDLVAVLLHEMAHGLGFLSLTDDETGALFLGLPSEWDYHLVDNRDNTPWVALTDAQRASSAVNWRGLSWNGPNVNAAVPTVLAPRSNLDIGGANAGSARGDYYVGDASFGPPLGTTPVSGQLMPVVDQANGAGLACTPLNAANALAVRNNVAVVDRGACDFTLKARNVQAAGAIAMVVVDNAPGDVIGLSGDDPTITIPAVRITLSDGVAIKAALQQRSRSKSGVVATLAIDPSQLAGTDTQRRILMYTPSIYSPGSSVSHYTTEAKPNQLMEPSINSDLEHVVTPPRDLSFPLLQDIGW</sequence>
<dbReference type="Proteomes" id="UP000533905">
    <property type="component" value="Unassembled WGS sequence"/>
</dbReference>
<proteinExistence type="predicted"/>
<protein>
    <submittedName>
        <fullName evidence="5">Peptidase</fullName>
    </submittedName>
</protein>
<reference evidence="5 6" key="1">
    <citation type="submission" date="2020-04" db="EMBL/GenBank/DDBJ databases">
        <title>Massilia sp. nov., a cold adapted bacteria isolated from Arctic soil.</title>
        <authorList>
            <person name="Son J."/>
            <person name="Ka J.-O."/>
        </authorList>
    </citation>
    <scope>NUCLEOTIDE SEQUENCE [LARGE SCALE GENOMIC DNA]</scope>
    <source>
        <strain evidence="5 6">ML15P13</strain>
    </source>
</reference>
<evidence type="ECO:0000256" key="1">
    <source>
        <dbReference type="ARBA" id="ARBA00022729"/>
    </source>
</evidence>
<name>A0A7Y2JZ23_9BURK</name>